<accession>A0ABM5Q7W9</accession>
<dbReference type="SUPFAM" id="SSF143011">
    <property type="entry name" value="RelE-like"/>
    <property type="match status" value="1"/>
</dbReference>
<protein>
    <submittedName>
        <fullName evidence="1">Plasmid stabilization protein</fullName>
    </submittedName>
</protein>
<dbReference type="Gene3D" id="3.30.2310.20">
    <property type="entry name" value="RelE-like"/>
    <property type="match status" value="1"/>
</dbReference>
<name>A0ABM5Q7W9_9BACT</name>
<organism evidence="1 2">
    <name type="scientific">Draconibacterium orientale</name>
    <dbReference type="NCBI Taxonomy" id="1168034"/>
    <lineage>
        <taxon>Bacteria</taxon>
        <taxon>Pseudomonadati</taxon>
        <taxon>Bacteroidota</taxon>
        <taxon>Bacteroidia</taxon>
        <taxon>Marinilabiliales</taxon>
        <taxon>Prolixibacteraceae</taxon>
        <taxon>Draconibacterium</taxon>
    </lineage>
</organism>
<evidence type="ECO:0000313" key="1">
    <source>
        <dbReference type="EMBL" id="AHW59825.1"/>
    </source>
</evidence>
<keyword evidence="2" id="KW-1185">Reference proteome</keyword>
<evidence type="ECO:0000313" key="2">
    <source>
        <dbReference type="Proteomes" id="UP000023772"/>
    </source>
</evidence>
<reference evidence="1 2" key="1">
    <citation type="submission" date="2014-03" db="EMBL/GenBank/DDBJ databases">
        <title>Complete genome sequence of a deeply braunched marine Bacteroidia bacterium Draconibacterium orientale type strain FH5T.</title>
        <authorList>
            <person name="Li X."/>
            <person name="Wang X."/>
            <person name="Xie Z."/>
            <person name="Du Z."/>
            <person name="Chen G."/>
        </authorList>
    </citation>
    <scope>NUCLEOTIDE SEQUENCE [LARGE SCALE GENOMIC DNA]</scope>
    <source>
        <strain evidence="1 2">FH5</strain>
    </source>
</reference>
<dbReference type="Proteomes" id="UP000023772">
    <property type="component" value="Chromosome"/>
</dbReference>
<dbReference type="EMBL" id="CP007451">
    <property type="protein sequence ID" value="AHW59825.1"/>
    <property type="molecule type" value="Genomic_DNA"/>
</dbReference>
<proteinExistence type="predicted"/>
<gene>
    <name evidence="1" type="ORF">FH5T_10020</name>
</gene>
<sequence>MYSLKIHKKALKFLNAQTPALKSNIRQKLNLLKENPFSHQLLDIKKLKDTSDYFRLRVRNIRIIYNN</sequence>
<dbReference type="InterPro" id="IPR035093">
    <property type="entry name" value="RelE/ParE_toxin_dom_sf"/>
</dbReference>